<reference evidence="1 2" key="1">
    <citation type="submission" date="2006-02" db="EMBL/GenBank/DDBJ databases">
        <authorList>
            <person name="Amann R."/>
            <person name="Ferriera S."/>
            <person name="Johnson J."/>
            <person name="Kravitz S."/>
            <person name="Halpern A."/>
            <person name="Remington K."/>
            <person name="Beeson K."/>
            <person name="Tran B."/>
            <person name="Rogers Y.-H."/>
            <person name="Friedman R."/>
            <person name="Venter J.C."/>
        </authorList>
    </citation>
    <scope>NUCLEOTIDE SEQUENCE [LARGE SCALE GENOMIC DNA]</scope>
    <source>
        <strain evidence="1 2">DSM 3645</strain>
    </source>
</reference>
<comment type="caution">
    <text evidence="1">The sequence shown here is derived from an EMBL/GenBank/DDBJ whole genome shotgun (WGS) entry which is preliminary data.</text>
</comment>
<proteinExistence type="predicted"/>
<organism evidence="1 2">
    <name type="scientific">Blastopirellula marina DSM 3645</name>
    <dbReference type="NCBI Taxonomy" id="314230"/>
    <lineage>
        <taxon>Bacteria</taxon>
        <taxon>Pseudomonadati</taxon>
        <taxon>Planctomycetota</taxon>
        <taxon>Planctomycetia</taxon>
        <taxon>Pirellulales</taxon>
        <taxon>Pirellulaceae</taxon>
        <taxon>Blastopirellula</taxon>
    </lineage>
</organism>
<evidence type="ECO:0000313" key="1">
    <source>
        <dbReference type="EMBL" id="EAQ82086.1"/>
    </source>
</evidence>
<evidence type="ECO:0000313" key="2">
    <source>
        <dbReference type="Proteomes" id="UP000004358"/>
    </source>
</evidence>
<name>A3ZMB7_9BACT</name>
<accession>A3ZMB7</accession>
<dbReference type="OrthoDB" id="9937119at2"/>
<sequence>MKEDFSGFCSAGPENAQRAIEEAHQAVVEELQVCLEAATDDAEREEIEAAIADAVAEKTRVLKQLFAPKNCF</sequence>
<gene>
    <name evidence="1" type="ORF">DSM3645_00190</name>
</gene>
<dbReference type="RefSeq" id="WP_002649928.1">
    <property type="nucleotide sequence ID" value="NZ_AANZ01000002.1"/>
</dbReference>
<dbReference type="AlphaFoldDB" id="A3ZMB7"/>
<dbReference type="HOGENOM" id="CLU_2714289_0_0_0"/>
<protein>
    <submittedName>
        <fullName evidence="1">Uncharacterized protein</fullName>
    </submittedName>
</protein>
<dbReference type="Proteomes" id="UP000004358">
    <property type="component" value="Unassembled WGS sequence"/>
</dbReference>
<dbReference type="EMBL" id="AANZ01000002">
    <property type="protein sequence ID" value="EAQ82086.1"/>
    <property type="molecule type" value="Genomic_DNA"/>
</dbReference>